<sequence length="70" mass="7701">MQFWTASVLLAFAANAVMAAPSPVDLDDMGMDMGENPGYYGCHWVESVCCCFNSKNNRTISRIMGTLRFG</sequence>
<feature type="signal peptide" evidence="1">
    <location>
        <begin position="1"/>
        <end position="19"/>
    </location>
</feature>
<keyword evidence="1" id="KW-0732">Signal</keyword>
<reference evidence="2 3" key="2">
    <citation type="journal article" date="2013" name="IMA Fungus">
        <title>IMA Genome-F 1: Ceratocystis fimbriata: Draft nuclear genome sequence for the plant pathogen, Ceratocystis fimbriata.</title>
        <authorList>
            <person name="Wilken P.M."/>
            <person name="Steenkamp E.T."/>
            <person name="Wingfield M.J."/>
            <person name="de Beer Z.W."/>
            <person name="Wingfield B.D."/>
        </authorList>
    </citation>
    <scope>NUCLEOTIDE SEQUENCE [LARGE SCALE GENOMIC DNA]</scope>
    <source>
        <strain evidence="2 3">CBS 114723</strain>
    </source>
</reference>
<gene>
    <name evidence="2" type="ORF">CFIMG_008488RA00001</name>
</gene>
<feature type="chain" id="PRO_5013356083" evidence="1">
    <location>
        <begin position="20"/>
        <end position="70"/>
    </location>
</feature>
<dbReference type="Proteomes" id="UP000222788">
    <property type="component" value="Unassembled WGS sequence"/>
</dbReference>
<keyword evidence="3" id="KW-1185">Reference proteome</keyword>
<organism evidence="2 3">
    <name type="scientific">Ceratocystis fimbriata CBS 114723</name>
    <dbReference type="NCBI Taxonomy" id="1035309"/>
    <lineage>
        <taxon>Eukaryota</taxon>
        <taxon>Fungi</taxon>
        <taxon>Dikarya</taxon>
        <taxon>Ascomycota</taxon>
        <taxon>Pezizomycotina</taxon>
        <taxon>Sordariomycetes</taxon>
        <taxon>Hypocreomycetidae</taxon>
        <taxon>Microascales</taxon>
        <taxon>Ceratocystidaceae</taxon>
        <taxon>Ceratocystis</taxon>
    </lineage>
</organism>
<evidence type="ECO:0000313" key="3">
    <source>
        <dbReference type="Proteomes" id="UP000222788"/>
    </source>
</evidence>
<protein>
    <submittedName>
        <fullName evidence="2">Uncharacterized protein</fullName>
    </submittedName>
</protein>
<dbReference type="AlphaFoldDB" id="A0A2C5WSD1"/>
<accession>A0A2C5WSD1</accession>
<dbReference type="EMBL" id="APWK03000079">
    <property type="protein sequence ID" value="PHH52019.1"/>
    <property type="molecule type" value="Genomic_DNA"/>
</dbReference>
<evidence type="ECO:0000313" key="2">
    <source>
        <dbReference type="EMBL" id="PHH52019.1"/>
    </source>
</evidence>
<comment type="caution">
    <text evidence="2">The sequence shown here is derived from an EMBL/GenBank/DDBJ whole genome shotgun (WGS) entry which is preliminary data.</text>
</comment>
<reference evidence="2 3" key="1">
    <citation type="journal article" date="2013" name="Fungal Biol.">
        <title>Analysis of microsatellite markers in the genome of the plant pathogen Ceratocystis fimbriata.</title>
        <authorList>
            <person name="Simpson M.C."/>
            <person name="Wilken P.M."/>
            <person name="Coetzee M.P."/>
            <person name="Wingfield M.J."/>
            <person name="Wingfield B.D."/>
        </authorList>
    </citation>
    <scope>NUCLEOTIDE SEQUENCE [LARGE SCALE GENOMIC DNA]</scope>
    <source>
        <strain evidence="2 3">CBS 114723</strain>
    </source>
</reference>
<name>A0A2C5WSD1_9PEZI</name>
<proteinExistence type="predicted"/>
<evidence type="ECO:0000256" key="1">
    <source>
        <dbReference type="SAM" id="SignalP"/>
    </source>
</evidence>